<dbReference type="EMBL" id="VSSQ01005133">
    <property type="protein sequence ID" value="MPM27986.1"/>
    <property type="molecule type" value="Genomic_DNA"/>
</dbReference>
<organism evidence="1">
    <name type="scientific">bioreactor metagenome</name>
    <dbReference type="NCBI Taxonomy" id="1076179"/>
    <lineage>
        <taxon>unclassified sequences</taxon>
        <taxon>metagenomes</taxon>
        <taxon>ecological metagenomes</taxon>
    </lineage>
</organism>
<dbReference type="Pfam" id="PF00756">
    <property type="entry name" value="Esterase"/>
    <property type="match status" value="1"/>
</dbReference>
<dbReference type="Gene3D" id="3.40.50.1820">
    <property type="entry name" value="alpha/beta hydrolase"/>
    <property type="match status" value="1"/>
</dbReference>
<name>A0A644YHL3_9ZZZZ</name>
<gene>
    <name evidence="1" type="ORF">SDC9_74503</name>
</gene>
<evidence type="ECO:0008006" key="2">
    <source>
        <dbReference type="Google" id="ProtNLM"/>
    </source>
</evidence>
<dbReference type="PANTHER" id="PTHR48098:SF6">
    <property type="entry name" value="FERRI-BACILLIBACTIN ESTERASE BESA"/>
    <property type="match status" value="1"/>
</dbReference>
<dbReference type="InterPro" id="IPR050583">
    <property type="entry name" value="Mycobacterial_A85_antigen"/>
</dbReference>
<proteinExistence type="predicted"/>
<accession>A0A644YHL3</accession>
<evidence type="ECO:0000313" key="1">
    <source>
        <dbReference type="EMBL" id="MPM27986.1"/>
    </source>
</evidence>
<dbReference type="InterPro" id="IPR029058">
    <property type="entry name" value="AB_hydrolase_fold"/>
</dbReference>
<dbReference type="InterPro" id="IPR000801">
    <property type="entry name" value="Esterase-like"/>
</dbReference>
<reference evidence="1" key="1">
    <citation type="submission" date="2019-08" db="EMBL/GenBank/DDBJ databases">
        <authorList>
            <person name="Kucharzyk K."/>
            <person name="Murdoch R.W."/>
            <person name="Higgins S."/>
            <person name="Loffler F."/>
        </authorList>
    </citation>
    <scope>NUCLEOTIDE SEQUENCE</scope>
</reference>
<protein>
    <recommendedName>
        <fullName evidence="2">Esterase</fullName>
    </recommendedName>
</protein>
<dbReference type="PANTHER" id="PTHR48098">
    <property type="entry name" value="ENTEROCHELIN ESTERASE-RELATED"/>
    <property type="match status" value="1"/>
</dbReference>
<comment type="caution">
    <text evidence="1">The sequence shown here is derived from an EMBL/GenBank/DDBJ whole genome shotgun (WGS) entry which is preliminary data.</text>
</comment>
<dbReference type="SUPFAM" id="SSF53474">
    <property type="entry name" value="alpha/beta-Hydrolases"/>
    <property type="match status" value="1"/>
</dbReference>
<dbReference type="AlphaFoldDB" id="A0A644YHL3"/>
<sequence length="306" mass="36077">MKQIIPIILFMIICVGTSFSANRDLPTVSKGKIIRLSNFESRFIESRNIDVWLPENYNPRKRYSVVYMHDGQMLFDSTKTWNRQEWGVDETVSRLIESKKIKDCIIVGVWNIPQLRYAEYFPQRVIDSLDKSQRDLILSKQFKTEPKADDYLMFLVYELKPYIDSHFSTYKNQSHTFIMGSSMGGLISLYALCEYPTIFGGAACLSMHSIMVSYELIDEKLIDNVTSVFRSYLKSKLPKANRHKIYIDYGDKTLDAYYKPYQLKIDQVIRQRGFKPQFWQTREFLGEDHSENAWKRRLNIPLEFLL</sequence>